<protein>
    <submittedName>
        <fullName evidence="1">Uncharacterized protein</fullName>
    </submittedName>
</protein>
<reference evidence="1 2" key="3">
    <citation type="journal article" date="2022" name="Microbiol. Spectr.">
        <title>Folding features and dynamics of 3D genome architecture in plant fungal pathogens.</title>
        <authorList>
            <person name="Xia C."/>
        </authorList>
    </citation>
    <scope>NUCLEOTIDE SEQUENCE [LARGE SCALE GENOMIC DNA]</scope>
    <source>
        <strain evidence="1 2">93-210</strain>
    </source>
</reference>
<evidence type="ECO:0000313" key="1">
    <source>
        <dbReference type="EMBL" id="KAI7961302.1"/>
    </source>
</evidence>
<name>A0ACC0EVC6_9BASI</name>
<sequence length="699" mass="80588">MSRNMYNHLQIILTMRQVNLPHWDTLRRMRSRMRLMLKMEPSENQSVLLNKIFALNVQSIVGNELANPTVVRHLEFYPHDPCGRDVFALYQSQKWREELRPNSRVQMVPSEGKHFYIYEPVGLKDPRAPIVVPIFFYKYQNTLLSKCIKPKGGLRANAPAGSCQFDLLLPSIIPWFHPDLIEIPVDQFQKTYSELTTYYGDSYVELCGNRFIACGSGLQRVDIPIPNPWRVRAGGKIIRHVPVTLGLPPQLTNMEYNCHFISTSNQVGPLEIGEPIIDEINKLSQEGCVAYDALLEEEVLMVVVPLCFLADSPMAAEVTNTPNPGSSNNPCRFPNRHCKRARKKTLRDRISLELAERKRDNLEERLRIIQVEDQTPHRKKNPWLKLLSFDGTKDTPVEVLHVILLGPVKYLWRDFMGCITPTQLPQLEARWRAFNTDGLNIPPIQPRYMIAHWKSFVGKEFRVVLQAAPFVMFPFMDTDLKLIWSALCALGSYVFQTCIKDMNAYIRELKNHIQHFEFHLVKMSGWWANKPKIHMIIPLEESIQRFGPASLFATEKFESFNGIVRENSIHSNRLSPGRDIAIAFCDAKIMRLLMSEAQLYDHETKRYFKSSPQVTDLFKNNPLIQKSMGYQQERMTSFSKYPCQHGHRGHQPSTADIPEVLRQHYPNCEIMMIAALNLNEKNTIRPGSFVLVSILQTAS</sequence>
<comment type="caution">
    <text evidence="1">The sequence shown here is derived from an EMBL/GenBank/DDBJ whole genome shotgun (WGS) entry which is preliminary data.</text>
</comment>
<dbReference type="EMBL" id="CM045866">
    <property type="protein sequence ID" value="KAI7961302.1"/>
    <property type="molecule type" value="Genomic_DNA"/>
</dbReference>
<keyword evidence="2" id="KW-1185">Reference proteome</keyword>
<evidence type="ECO:0000313" key="2">
    <source>
        <dbReference type="Proteomes" id="UP001060170"/>
    </source>
</evidence>
<proteinExistence type="predicted"/>
<gene>
    <name evidence="1" type="ORF">MJO28_001791</name>
</gene>
<reference evidence="2" key="2">
    <citation type="journal article" date="2018" name="Mol. Plant Microbe Interact.">
        <title>Genome sequence resources for the wheat stripe rust pathogen (Puccinia striiformis f. sp. tritici) and the barley stripe rust pathogen (Puccinia striiformis f. sp. hordei).</title>
        <authorList>
            <person name="Xia C."/>
            <person name="Wang M."/>
            <person name="Yin C."/>
            <person name="Cornejo O.E."/>
            <person name="Hulbert S.H."/>
            <person name="Chen X."/>
        </authorList>
    </citation>
    <scope>NUCLEOTIDE SEQUENCE [LARGE SCALE GENOMIC DNA]</scope>
    <source>
        <strain evidence="2">93-210</strain>
    </source>
</reference>
<organism evidence="1 2">
    <name type="scientific">Puccinia striiformis f. sp. tritici</name>
    <dbReference type="NCBI Taxonomy" id="168172"/>
    <lineage>
        <taxon>Eukaryota</taxon>
        <taxon>Fungi</taxon>
        <taxon>Dikarya</taxon>
        <taxon>Basidiomycota</taxon>
        <taxon>Pucciniomycotina</taxon>
        <taxon>Pucciniomycetes</taxon>
        <taxon>Pucciniales</taxon>
        <taxon>Pucciniaceae</taxon>
        <taxon>Puccinia</taxon>
    </lineage>
</organism>
<dbReference type="Proteomes" id="UP001060170">
    <property type="component" value="Chromosome 2"/>
</dbReference>
<accession>A0ACC0EVC6</accession>
<reference evidence="2" key="1">
    <citation type="journal article" date="2018" name="BMC Genomics">
        <title>Genomic insights into host adaptation between the wheat stripe rust pathogen (Puccinia striiformis f. sp. tritici) and the barley stripe rust pathogen (Puccinia striiformis f. sp. hordei).</title>
        <authorList>
            <person name="Xia C."/>
            <person name="Wang M."/>
            <person name="Yin C."/>
            <person name="Cornejo O.E."/>
            <person name="Hulbert S.H."/>
            <person name="Chen X."/>
        </authorList>
    </citation>
    <scope>NUCLEOTIDE SEQUENCE [LARGE SCALE GENOMIC DNA]</scope>
    <source>
        <strain evidence="2">93-210</strain>
    </source>
</reference>